<reference evidence="19" key="1">
    <citation type="journal article" date="2010" name="Nature">
        <title>The Amphimedon queenslandica genome and the evolution of animal complexity.</title>
        <authorList>
            <person name="Srivastava M."/>
            <person name="Simakov O."/>
            <person name="Chapman J."/>
            <person name="Fahey B."/>
            <person name="Gauthier M.E."/>
            <person name="Mitros T."/>
            <person name="Richards G.S."/>
            <person name="Conaco C."/>
            <person name="Dacre M."/>
            <person name="Hellsten U."/>
            <person name="Larroux C."/>
            <person name="Putnam N.H."/>
            <person name="Stanke M."/>
            <person name="Adamska M."/>
            <person name="Darling A."/>
            <person name="Degnan S.M."/>
            <person name="Oakley T.H."/>
            <person name="Plachetzki D.C."/>
            <person name="Zhai Y."/>
            <person name="Adamski M."/>
            <person name="Calcino A."/>
            <person name="Cummins S.F."/>
            <person name="Goodstein D.M."/>
            <person name="Harris C."/>
            <person name="Jackson D.J."/>
            <person name="Leys S.P."/>
            <person name="Shu S."/>
            <person name="Woodcroft B.J."/>
            <person name="Vervoort M."/>
            <person name="Kosik K.S."/>
            <person name="Manning G."/>
            <person name="Degnan B.M."/>
            <person name="Rokhsar D.S."/>
        </authorList>
    </citation>
    <scope>NUCLEOTIDE SEQUENCE [LARGE SCALE GENOMIC DNA]</scope>
</reference>
<dbReference type="EnsemblMetazoa" id="Aqu2.1.28520_001">
    <property type="protein sequence ID" value="Aqu2.1.28520_001"/>
    <property type="gene ID" value="Aqu2.1.28520"/>
</dbReference>
<evidence type="ECO:0000256" key="1">
    <source>
        <dbReference type="ARBA" id="ARBA00001947"/>
    </source>
</evidence>
<dbReference type="AlphaFoldDB" id="A0A1X7UKL7"/>
<dbReference type="Gene3D" id="3.40.50.300">
    <property type="entry name" value="P-loop containing nucleotide triphosphate hydrolases"/>
    <property type="match status" value="1"/>
</dbReference>
<proteinExistence type="inferred from homology"/>
<evidence type="ECO:0000256" key="9">
    <source>
        <dbReference type="ARBA" id="ARBA00022801"/>
    </source>
</evidence>
<dbReference type="KEGG" id="aqu:100640372"/>
<evidence type="ECO:0000259" key="17">
    <source>
        <dbReference type="SMART" id="SM00382"/>
    </source>
</evidence>
<dbReference type="FunFam" id="1.10.8.60:FF:000001">
    <property type="entry name" value="ATP-dependent zinc metalloprotease FtsH"/>
    <property type="match status" value="1"/>
</dbReference>
<evidence type="ECO:0000256" key="8">
    <source>
        <dbReference type="ARBA" id="ARBA00022741"/>
    </source>
</evidence>
<dbReference type="GO" id="GO:0016887">
    <property type="term" value="F:ATP hydrolysis activity"/>
    <property type="evidence" value="ECO:0007669"/>
    <property type="project" value="InterPro"/>
</dbReference>
<dbReference type="GO" id="GO:0005743">
    <property type="term" value="C:mitochondrial inner membrane"/>
    <property type="evidence" value="ECO:0007669"/>
    <property type="project" value="TreeGrafter"/>
</dbReference>
<evidence type="ECO:0000256" key="11">
    <source>
        <dbReference type="ARBA" id="ARBA00022840"/>
    </source>
</evidence>
<dbReference type="eggNOG" id="KOG0734">
    <property type="taxonomic scope" value="Eukaryota"/>
</dbReference>
<keyword evidence="14" id="KW-0496">Mitochondrion</keyword>
<dbReference type="InterPro" id="IPR041569">
    <property type="entry name" value="AAA_lid_3"/>
</dbReference>
<evidence type="ECO:0000256" key="15">
    <source>
        <dbReference type="ARBA" id="ARBA00023136"/>
    </source>
</evidence>
<feature type="domain" description="AAA+ ATPase" evidence="17">
    <location>
        <begin position="337"/>
        <end position="474"/>
    </location>
</feature>
<dbReference type="InterPro" id="IPR003593">
    <property type="entry name" value="AAA+_ATPase"/>
</dbReference>
<evidence type="ECO:0000313" key="19">
    <source>
        <dbReference type="Proteomes" id="UP000007879"/>
    </source>
</evidence>
<keyword evidence="12 16" id="KW-1133">Transmembrane helix</keyword>
<keyword evidence="13" id="KW-0482">Metalloprotease</keyword>
<keyword evidence="10" id="KW-0862">Zinc</keyword>
<reference evidence="18" key="2">
    <citation type="submission" date="2017-05" db="UniProtKB">
        <authorList>
            <consortium name="EnsemblMetazoa"/>
        </authorList>
    </citation>
    <scope>IDENTIFICATION</scope>
</reference>
<name>A0A1X7UKL7_AMPQE</name>
<comment type="cofactor">
    <cofactor evidence="1">
        <name>Zn(2+)</name>
        <dbReference type="ChEBI" id="CHEBI:29105"/>
    </cofactor>
</comment>
<evidence type="ECO:0000313" key="18">
    <source>
        <dbReference type="EnsemblMetazoa" id="Aqu2.1.28520_001"/>
    </source>
</evidence>
<evidence type="ECO:0000256" key="12">
    <source>
        <dbReference type="ARBA" id="ARBA00022989"/>
    </source>
</evidence>
<dbReference type="OrthoDB" id="1413014at2759"/>
<keyword evidence="5" id="KW-0645">Protease</keyword>
<dbReference type="Gene3D" id="1.10.8.60">
    <property type="match status" value="1"/>
</dbReference>
<dbReference type="Pfam" id="PF17862">
    <property type="entry name" value="AAA_lid_3"/>
    <property type="match status" value="1"/>
</dbReference>
<protein>
    <recommendedName>
        <fullName evidence="17">AAA+ ATPase domain-containing protein</fullName>
    </recommendedName>
</protein>
<dbReference type="FunFam" id="3.40.50.300:FF:000195">
    <property type="entry name" value="ATP-dependent zinc metalloprotease FTSH 11"/>
    <property type="match status" value="1"/>
</dbReference>
<dbReference type="GO" id="GO:0046872">
    <property type="term" value="F:metal ion binding"/>
    <property type="evidence" value="ECO:0007669"/>
    <property type="project" value="UniProtKB-KW"/>
</dbReference>
<evidence type="ECO:0000256" key="6">
    <source>
        <dbReference type="ARBA" id="ARBA00022692"/>
    </source>
</evidence>
<evidence type="ECO:0000256" key="4">
    <source>
        <dbReference type="ARBA" id="ARBA00010550"/>
    </source>
</evidence>
<dbReference type="SMART" id="SM00382">
    <property type="entry name" value="AAA"/>
    <property type="match status" value="1"/>
</dbReference>
<keyword evidence="8" id="KW-0547">Nucleotide-binding</keyword>
<keyword evidence="9" id="KW-0378">Hydrolase</keyword>
<dbReference type="InterPro" id="IPR037219">
    <property type="entry name" value="Peptidase_M41-like"/>
</dbReference>
<comment type="similarity">
    <text evidence="4">In the N-terminal section; belongs to the AAA ATPase family.</text>
</comment>
<dbReference type="PANTHER" id="PTHR23076">
    <property type="entry name" value="METALLOPROTEASE M41 FTSH"/>
    <property type="match status" value="1"/>
</dbReference>
<feature type="transmembrane region" description="Helical" evidence="16">
    <location>
        <begin position="257"/>
        <end position="279"/>
    </location>
</feature>
<dbReference type="NCBIfam" id="TIGR01241">
    <property type="entry name" value="FtsH_fam"/>
    <property type="match status" value="1"/>
</dbReference>
<dbReference type="InterPro" id="IPR003959">
    <property type="entry name" value="ATPase_AAA_core"/>
</dbReference>
<dbReference type="EnsemblMetazoa" id="XM_019998008.1">
    <property type="protein sequence ID" value="XP_019853567.1"/>
    <property type="gene ID" value="LOC100640372"/>
</dbReference>
<dbReference type="GO" id="GO:0004176">
    <property type="term" value="F:ATP-dependent peptidase activity"/>
    <property type="evidence" value="ECO:0007669"/>
    <property type="project" value="InterPro"/>
</dbReference>
<dbReference type="GO" id="GO:0007005">
    <property type="term" value="P:mitochondrion organization"/>
    <property type="evidence" value="ECO:0007669"/>
    <property type="project" value="TreeGrafter"/>
</dbReference>
<dbReference type="PROSITE" id="PS00674">
    <property type="entry name" value="AAA"/>
    <property type="match status" value="1"/>
</dbReference>
<keyword evidence="7" id="KW-0479">Metal-binding</keyword>
<evidence type="ECO:0000256" key="2">
    <source>
        <dbReference type="ARBA" id="ARBA00004325"/>
    </source>
</evidence>
<sequence length="740" mass="82127">MMSLHIPLLNNASVLSEAVSVLNGAHLGMNSAIGRLFKQQKLYEREKGGGTSHRASTTPLLKELNITTDVMSQLRGEWPIGSHDCRVTDIIHSSGLKKLRNPYLLFGSMTRRCYSTAAFTRSSRNKNYSGLLTTRWSSRRVSDFRIMQLETRANSETDNPTAQALYLAAVCETDPEYVIRRFESGRYAINEEVRSIYQKAINLTTSNSDNYYKNFDMKFPFGQQMLSDNASSGTGHKDSPLHVVVQSTKGGGIIREIWYFARFIILAFLITTFVSSALFTQMKGGTQQMTKDFRPDMTDREYKFDDVQGIDEAKAEVQEMVEFLRNPSRFKKLGAKLPTGMLLIGPPGTGKTLLAKAIAGEADVPFFFASGSEFDEMFVGVGAARIRKLFEQARRSKPCVVFIDELDAVGGARITSAIHPYSRMTLNQLLVELDGYKELEGVVVIGATNFPESLDKALVRPGRFDIHIHIDMPDVKARHNILMVHSKKIKLGPDVSMEKLARGTIGFSGADLANLINQAALKASADGKTEVTEEDMEYAKDRILMGPEKKSAVIERENKEKTAYHEGGHAIVAMFTPGALPIHKATIVPRGPALGMVVMLPEKDQLSWTKKQLLASMDVAMGGRVAEEIMYGAENVTTGASSDFKKATDIATAMVTKYAMSDAVGPVFHQNKDKVSSTTQKIIEDEIKRLLKESHDRAYQLLKTHATEHKRLAEGLLKYETLDLEEIKQVISGKPLSRSV</sequence>
<dbReference type="CDD" id="cd19501">
    <property type="entry name" value="RecA-like_FtsH"/>
    <property type="match status" value="1"/>
</dbReference>
<dbReference type="PANTHER" id="PTHR23076:SF97">
    <property type="entry name" value="ATP-DEPENDENT ZINC METALLOPROTEASE YME1L1"/>
    <property type="match status" value="1"/>
</dbReference>
<dbReference type="GO" id="GO:0004222">
    <property type="term" value="F:metalloendopeptidase activity"/>
    <property type="evidence" value="ECO:0007669"/>
    <property type="project" value="InterPro"/>
</dbReference>
<keyword evidence="6 16" id="KW-0812">Transmembrane</keyword>
<dbReference type="STRING" id="400682.A0A1X7UKL7"/>
<dbReference type="GO" id="GO:0006515">
    <property type="term" value="P:protein quality control for misfolded or incompletely synthesized proteins"/>
    <property type="evidence" value="ECO:0007669"/>
    <property type="project" value="TreeGrafter"/>
</dbReference>
<evidence type="ECO:0000256" key="14">
    <source>
        <dbReference type="ARBA" id="ARBA00023128"/>
    </source>
</evidence>
<dbReference type="SUPFAM" id="SSF140990">
    <property type="entry name" value="FtsH protease domain-like"/>
    <property type="match status" value="1"/>
</dbReference>
<keyword evidence="11" id="KW-0067">ATP-binding</keyword>
<dbReference type="Pfam" id="PF01434">
    <property type="entry name" value="Peptidase_M41"/>
    <property type="match status" value="1"/>
</dbReference>
<keyword evidence="19" id="KW-1185">Reference proteome</keyword>
<dbReference type="InParanoid" id="A0A1X7UKL7"/>
<keyword evidence="15 16" id="KW-0472">Membrane</keyword>
<evidence type="ECO:0000256" key="10">
    <source>
        <dbReference type="ARBA" id="ARBA00022833"/>
    </source>
</evidence>
<comment type="similarity">
    <text evidence="3">In the C-terminal section; belongs to the peptidase M41 family.</text>
</comment>
<comment type="subcellular location">
    <subcellularLocation>
        <location evidence="2">Mitochondrion membrane</location>
    </subcellularLocation>
</comment>
<dbReference type="SUPFAM" id="SSF52540">
    <property type="entry name" value="P-loop containing nucleoside triphosphate hydrolases"/>
    <property type="match status" value="1"/>
</dbReference>
<evidence type="ECO:0000256" key="7">
    <source>
        <dbReference type="ARBA" id="ARBA00022723"/>
    </source>
</evidence>
<dbReference type="InterPro" id="IPR003960">
    <property type="entry name" value="ATPase_AAA_CS"/>
</dbReference>
<organism evidence="18">
    <name type="scientific">Amphimedon queenslandica</name>
    <name type="common">Sponge</name>
    <dbReference type="NCBI Taxonomy" id="400682"/>
    <lineage>
        <taxon>Eukaryota</taxon>
        <taxon>Metazoa</taxon>
        <taxon>Porifera</taxon>
        <taxon>Demospongiae</taxon>
        <taxon>Heteroscleromorpha</taxon>
        <taxon>Haplosclerida</taxon>
        <taxon>Niphatidae</taxon>
        <taxon>Amphimedon</taxon>
    </lineage>
</organism>
<dbReference type="Pfam" id="PF00004">
    <property type="entry name" value="AAA"/>
    <property type="match status" value="1"/>
</dbReference>
<gene>
    <name evidence="18" type="primary">100640372</name>
</gene>
<dbReference type="InterPro" id="IPR005936">
    <property type="entry name" value="FtsH"/>
</dbReference>
<evidence type="ECO:0000256" key="13">
    <source>
        <dbReference type="ARBA" id="ARBA00023049"/>
    </source>
</evidence>
<dbReference type="InterPro" id="IPR000642">
    <property type="entry name" value="Peptidase_M41"/>
</dbReference>
<dbReference type="Proteomes" id="UP000007879">
    <property type="component" value="Unassembled WGS sequence"/>
</dbReference>
<evidence type="ECO:0000256" key="16">
    <source>
        <dbReference type="SAM" id="Phobius"/>
    </source>
</evidence>
<evidence type="ECO:0000256" key="5">
    <source>
        <dbReference type="ARBA" id="ARBA00022670"/>
    </source>
</evidence>
<evidence type="ECO:0000256" key="3">
    <source>
        <dbReference type="ARBA" id="ARBA00010044"/>
    </source>
</evidence>
<dbReference type="FunFam" id="1.20.58.760:FF:000002">
    <property type="entry name" value="ATP-dependent zinc metalloprotease FtsH"/>
    <property type="match status" value="1"/>
</dbReference>
<dbReference type="FunCoup" id="A0A1X7UKL7">
    <property type="interactions" value="651"/>
</dbReference>
<dbReference type="HAMAP" id="MF_01458">
    <property type="entry name" value="FtsH"/>
    <property type="match status" value="1"/>
</dbReference>
<dbReference type="InterPro" id="IPR027417">
    <property type="entry name" value="P-loop_NTPase"/>
</dbReference>
<dbReference type="Gene3D" id="1.20.58.760">
    <property type="entry name" value="Peptidase M41"/>
    <property type="match status" value="1"/>
</dbReference>
<accession>A0A1X7UKL7</accession>
<dbReference type="GO" id="GO:0005524">
    <property type="term" value="F:ATP binding"/>
    <property type="evidence" value="ECO:0007669"/>
    <property type="project" value="UniProtKB-KW"/>
</dbReference>